<evidence type="ECO:0000313" key="14">
    <source>
        <dbReference type="Proteomes" id="UP000051574"/>
    </source>
</evidence>
<keyword evidence="7 10" id="KW-0443">Lipid metabolism</keyword>
<organism evidence="13 14">
    <name type="scientific">Oryctes borbonicus</name>
    <dbReference type="NCBI Taxonomy" id="1629725"/>
    <lineage>
        <taxon>Eukaryota</taxon>
        <taxon>Metazoa</taxon>
        <taxon>Ecdysozoa</taxon>
        <taxon>Arthropoda</taxon>
        <taxon>Hexapoda</taxon>
        <taxon>Insecta</taxon>
        <taxon>Pterygota</taxon>
        <taxon>Neoptera</taxon>
        <taxon>Endopterygota</taxon>
        <taxon>Coleoptera</taxon>
        <taxon>Polyphaga</taxon>
        <taxon>Scarabaeiformia</taxon>
        <taxon>Scarabaeidae</taxon>
        <taxon>Dynastinae</taxon>
        <taxon>Oryctes</taxon>
    </lineage>
</organism>
<dbReference type="PANTHER" id="PTHR11011">
    <property type="entry name" value="MALE STERILITY PROTEIN 2-RELATED"/>
    <property type="match status" value="1"/>
</dbReference>
<evidence type="ECO:0000256" key="5">
    <source>
        <dbReference type="ARBA" id="ARBA00022857"/>
    </source>
</evidence>
<dbReference type="InterPro" id="IPR033640">
    <property type="entry name" value="FAR_C"/>
</dbReference>
<feature type="transmembrane region" description="Helical" evidence="10">
    <location>
        <begin position="357"/>
        <end position="382"/>
    </location>
</feature>
<keyword evidence="4 10" id="KW-0812">Transmembrane</keyword>
<feature type="domain" description="Fatty acyl-CoA reductase C-terminal" evidence="11">
    <location>
        <begin position="367"/>
        <end position="459"/>
    </location>
</feature>
<dbReference type="SUPFAM" id="SSF51735">
    <property type="entry name" value="NAD(P)-binding Rossmann-fold domains"/>
    <property type="match status" value="1"/>
</dbReference>
<gene>
    <name evidence="13" type="ORF">AMK59_1068</name>
</gene>
<keyword evidence="5 10" id="KW-0521">NADP</keyword>
<dbReference type="PANTHER" id="PTHR11011:SF12">
    <property type="entry name" value="FATTY ACYL-COA REDUCTASE"/>
    <property type="match status" value="1"/>
</dbReference>
<dbReference type="GO" id="GO:0080019">
    <property type="term" value="F:alcohol-forming very long-chain fatty acyl-CoA reductase activity"/>
    <property type="evidence" value="ECO:0007669"/>
    <property type="project" value="InterPro"/>
</dbReference>
<dbReference type="OrthoDB" id="429813at2759"/>
<dbReference type="GO" id="GO:0005777">
    <property type="term" value="C:peroxisome"/>
    <property type="evidence" value="ECO:0007669"/>
    <property type="project" value="TreeGrafter"/>
</dbReference>
<comment type="similarity">
    <text evidence="2 10">Belongs to the fatty acyl-CoA reductase family.</text>
</comment>
<protein>
    <recommendedName>
        <fullName evidence="10">Fatty acyl-CoA reductase</fullName>
        <ecNumber evidence="10">1.2.1.84</ecNumber>
    </recommendedName>
</protein>
<keyword evidence="3 10" id="KW-0444">Lipid biosynthesis</keyword>
<dbReference type="AlphaFoldDB" id="A0A0T6BD07"/>
<comment type="caution">
    <text evidence="13">The sequence shown here is derived from an EMBL/GenBank/DDBJ whole genome shotgun (WGS) entry which is preliminary data.</text>
</comment>
<name>A0A0T6BD07_9SCAR</name>
<dbReference type="Pfam" id="PF07993">
    <property type="entry name" value="NAD_binding_4"/>
    <property type="match status" value="1"/>
</dbReference>
<dbReference type="Gene3D" id="3.40.50.720">
    <property type="entry name" value="NAD(P)-binding Rossmann-like Domain"/>
    <property type="match status" value="1"/>
</dbReference>
<feature type="domain" description="Thioester reductase (TE)" evidence="12">
    <location>
        <begin position="24"/>
        <end position="294"/>
    </location>
</feature>
<keyword evidence="10" id="KW-0560">Oxidoreductase</keyword>
<evidence type="ECO:0000256" key="9">
    <source>
        <dbReference type="ARBA" id="ARBA00052530"/>
    </source>
</evidence>
<evidence type="ECO:0000256" key="10">
    <source>
        <dbReference type="RuleBase" id="RU363097"/>
    </source>
</evidence>
<evidence type="ECO:0000256" key="8">
    <source>
        <dbReference type="ARBA" id="ARBA00023136"/>
    </source>
</evidence>
<dbReference type="InterPro" id="IPR013120">
    <property type="entry name" value="FAR_NAD-bd"/>
</dbReference>
<dbReference type="FunFam" id="3.40.50.720:FF:000143">
    <property type="entry name" value="Fatty acyl-CoA reductase"/>
    <property type="match status" value="1"/>
</dbReference>
<dbReference type="Proteomes" id="UP000051574">
    <property type="component" value="Unassembled WGS sequence"/>
</dbReference>
<comment type="catalytic activity">
    <reaction evidence="9 10">
        <text>a long-chain fatty acyl-CoA + 2 NADPH + 2 H(+) = a long-chain primary fatty alcohol + 2 NADP(+) + CoA</text>
        <dbReference type="Rhea" id="RHEA:52716"/>
        <dbReference type="ChEBI" id="CHEBI:15378"/>
        <dbReference type="ChEBI" id="CHEBI:57287"/>
        <dbReference type="ChEBI" id="CHEBI:57783"/>
        <dbReference type="ChEBI" id="CHEBI:58349"/>
        <dbReference type="ChEBI" id="CHEBI:77396"/>
        <dbReference type="ChEBI" id="CHEBI:83139"/>
        <dbReference type="EC" id="1.2.1.84"/>
    </reaction>
</comment>
<sequence length="525" mass="60545">MQAKNNMEEKSIVGEWYKGQRIFITGGTGFMGKVLIEKLLYACSDVSALYILMRPKRGKSIQDRLKDIWALPAFERLRCQKPHLFNKIIPIEGEITMDGLGITPADKKMLIENTTIVFHCAATLRLEAQLKDSLEMNMIGTQRVLALATGMKKLKVFIHLSTAFCSADIDIFEEKVYDPPVDPLDVINTVKWMPPRALVKATPDIIRPHPNTYTFTKRLAETLVAKEAKNMRVAIVRPSIVTPSISEPVTGWVDSLNGPMGVLVAAGKGVLRIMHCNGDNSAHLIPADMAINAILVVAWKLGTAEKQPEEVPVYNLTNGEVLKVTWSDILDMGRKVGYEYPFEMQVWYPNGSITSNYWVYFIWSIFLHWLPAVFIDLLMFIFRQPRFMIRVQKKIYNGLELLQFFTTREWVFKSQNFLRLVNDLNPKDKEIFTMDFFQRTVEEYLRYCIIGARQYCMKENLKSLWRCGIQQKVLYVVDTLFKLFLVYGFFCLAWSYSDTVKYMTNFIKDFINGFISLEKINWNKA</sequence>
<dbReference type="GO" id="GO:0035336">
    <property type="term" value="P:long-chain fatty-acyl-CoA metabolic process"/>
    <property type="evidence" value="ECO:0007669"/>
    <property type="project" value="TreeGrafter"/>
</dbReference>
<dbReference type="EMBL" id="LJIG01001806">
    <property type="protein sequence ID" value="KRT85134.1"/>
    <property type="molecule type" value="Genomic_DNA"/>
</dbReference>
<comment type="function">
    <text evidence="10">Catalyzes the reduction of fatty acyl-CoA to fatty alcohols.</text>
</comment>
<accession>A0A0T6BD07</accession>
<dbReference type="GO" id="GO:0102965">
    <property type="term" value="F:alcohol-forming long-chain fatty acyl-CoA reductase activity"/>
    <property type="evidence" value="ECO:0007669"/>
    <property type="project" value="UniProtKB-EC"/>
</dbReference>
<evidence type="ECO:0000256" key="6">
    <source>
        <dbReference type="ARBA" id="ARBA00022989"/>
    </source>
</evidence>
<evidence type="ECO:0000259" key="12">
    <source>
        <dbReference type="Pfam" id="PF07993"/>
    </source>
</evidence>
<evidence type="ECO:0000256" key="3">
    <source>
        <dbReference type="ARBA" id="ARBA00022516"/>
    </source>
</evidence>
<proteinExistence type="inferred from homology"/>
<dbReference type="CDD" id="cd09071">
    <property type="entry name" value="FAR_C"/>
    <property type="match status" value="1"/>
</dbReference>
<evidence type="ECO:0000256" key="7">
    <source>
        <dbReference type="ARBA" id="ARBA00023098"/>
    </source>
</evidence>
<evidence type="ECO:0000256" key="1">
    <source>
        <dbReference type="ARBA" id="ARBA00004141"/>
    </source>
</evidence>
<feature type="transmembrane region" description="Helical" evidence="10">
    <location>
        <begin position="473"/>
        <end position="496"/>
    </location>
</feature>
<dbReference type="InterPro" id="IPR036291">
    <property type="entry name" value="NAD(P)-bd_dom_sf"/>
</dbReference>
<comment type="subcellular location">
    <subcellularLocation>
        <location evidence="1">Membrane</location>
        <topology evidence="1">Multi-pass membrane protein</topology>
    </subcellularLocation>
</comment>
<keyword evidence="14" id="KW-1185">Reference proteome</keyword>
<evidence type="ECO:0000256" key="2">
    <source>
        <dbReference type="ARBA" id="ARBA00005928"/>
    </source>
</evidence>
<keyword evidence="6 10" id="KW-1133">Transmembrane helix</keyword>
<evidence type="ECO:0000256" key="4">
    <source>
        <dbReference type="ARBA" id="ARBA00022692"/>
    </source>
</evidence>
<reference evidence="13 14" key="1">
    <citation type="submission" date="2015-09" db="EMBL/GenBank/DDBJ databases">
        <title>Draft genome of the scarab beetle Oryctes borbonicus.</title>
        <authorList>
            <person name="Meyer J.M."/>
            <person name="Markov G.V."/>
            <person name="Baskaran P."/>
            <person name="Herrmann M."/>
            <person name="Sommer R.J."/>
            <person name="Roedelsperger C."/>
        </authorList>
    </citation>
    <scope>NUCLEOTIDE SEQUENCE [LARGE SCALE GENOMIC DNA]</scope>
    <source>
        <strain evidence="13">OB123</strain>
        <tissue evidence="13">Whole animal</tissue>
    </source>
</reference>
<dbReference type="InterPro" id="IPR026055">
    <property type="entry name" value="FAR"/>
</dbReference>
<evidence type="ECO:0000313" key="13">
    <source>
        <dbReference type="EMBL" id="KRT85134.1"/>
    </source>
</evidence>
<dbReference type="EC" id="1.2.1.84" evidence="10"/>
<dbReference type="CDD" id="cd05236">
    <property type="entry name" value="FAR-N_SDR_e"/>
    <property type="match status" value="1"/>
</dbReference>
<dbReference type="Pfam" id="PF03015">
    <property type="entry name" value="Sterile"/>
    <property type="match status" value="1"/>
</dbReference>
<keyword evidence="8 10" id="KW-0472">Membrane</keyword>
<evidence type="ECO:0000259" key="11">
    <source>
        <dbReference type="Pfam" id="PF03015"/>
    </source>
</evidence>
<dbReference type="GO" id="GO:0016020">
    <property type="term" value="C:membrane"/>
    <property type="evidence" value="ECO:0007669"/>
    <property type="project" value="UniProtKB-SubCell"/>
</dbReference>